<comment type="caution">
    <text evidence="4">The sequence shown here is derived from an EMBL/GenBank/DDBJ whole genome shotgun (WGS) entry which is preliminary data.</text>
</comment>
<organism evidence="4 5">
    <name type="scientific">Papaver nudicaule</name>
    <name type="common">Iceland poppy</name>
    <dbReference type="NCBI Taxonomy" id="74823"/>
    <lineage>
        <taxon>Eukaryota</taxon>
        <taxon>Viridiplantae</taxon>
        <taxon>Streptophyta</taxon>
        <taxon>Embryophyta</taxon>
        <taxon>Tracheophyta</taxon>
        <taxon>Spermatophyta</taxon>
        <taxon>Magnoliopsida</taxon>
        <taxon>Ranunculales</taxon>
        <taxon>Papaveraceae</taxon>
        <taxon>Papaveroideae</taxon>
        <taxon>Papaver</taxon>
    </lineage>
</organism>
<dbReference type="InterPro" id="IPR051992">
    <property type="entry name" value="OxStress_Response_Reg"/>
</dbReference>
<name>A0AA41W179_PAPNU</name>
<dbReference type="GO" id="GO:0006950">
    <property type="term" value="P:response to stress"/>
    <property type="evidence" value="ECO:0007669"/>
    <property type="project" value="UniProtKB-ARBA"/>
</dbReference>
<keyword evidence="2" id="KW-0539">Nucleus</keyword>
<dbReference type="GO" id="GO:0005634">
    <property type="term" value="C:nucleus"/>
    <property type="evidence" value="ECO:0007669"/>
    <property type="project" value="UniProtKB-SubCell"/>
</dbReference>
<reference evidence="4" key="1">
    <citation type="submission" date="2022-03" db="EMBL/GenBank/DDBJ databases">
        <title>A functionally conserved STORR gene fusion in Papaver species that diverged 16.8 million years ago.</title>
        <authorList>
            <person name="Catania T."/>
        </authorList>
    </citation>
    <scope>NUCLEOTIDE SEQUENCE</scope>
    <source>
        <strain evidence="4">S-191538</strain>
    </source>
</reference>
<dbReference type="AlphaFoldDB" id="A0AA41W179"/>
<evidence type="ECO:0000256" key="2">
    <source>
        <dbReference type="ARBA" id="ARBA00023242"/>
    </source>
</evidence>
<gene>
    <name evidence="4" type="ORF">MKW94_016419</name>
</gene>
<accession>A0AA41W179</accession>
<feature type="region of interest" description="Disordered" evidence="3">
    <location>
        <begin position="58"/>
        <end position="100"/>
    </location>
</feature>
<evidence type="ECO:0000313" key="5">
    <source>
        <dbReference type="Proteomes" id="UP001177140"/>
    </source>
</evidence>
<protein>
    <submittedName>
        <fullName evidence="4">Uncharacterized protein</fullName>
    </submittedName>
</protein>
<sequence>MAAVVMKSPTKGFDEMMTSFNMNELRTNLPQNRRGLSRYYSGKSQSFTCLSDVQSIEDLKKQQAPDQAKKRKKYSSNRNKQGASAASMVPRLPCRRVSSSNHCAQLVIGV</sequence>
<dbReference type="PANTHER" id="PTHR33172">
    <property type="entry name" value="OS08G0516900 PROTEIN"/>
    <property type="match status" value="1"/>
</dbReference>
<keyword evidence="5" id="KW-1185">Reference proteome</keyword>
<evidence type="ECO:0000256" key="1">
    <source>
        <dbReference type="ARBA" id="ARBA00004123"/>
    </source>
</evidence>
<evidence type="ECO:0000256" key="3">
    <source>
        <dbReference type="SAM" id="MobiDB-lite"/>
    </source>
</evidence>
<dbReference type="EMBL" id="JAJJMA010333846">
    <property type="protein sequence ID" value="MCL7050980.1"/>
    <property type="molecule type" value="Genomic_DNA"/>
</dbReference>
<proteinExistence type="predicted"/>
<dbReference type="PANTHER" id="PTHR33172:SF38">
    <property type="entry name" value="GENOME ASSEMBLY, CHROMOSOME: A01"/>
    <property type="match status" value="1"/>
</dbReference>
<comment type="subcellular location">
    <subcellularLocation>
        <location evidence="1">Nucleus</location>
    </subcellularLocation>
</comment>
<evidence type="ECO:0000313" key="4">
    <source>
        <dbReference type="EMBL" id="MCL7050980.1"/>
    </source>
</evidence>
<dbReference type="Proteomes" id="UP001177140">
    <property type="component" value="Unassembled WGS sequence"/>
</dbReference>